<feature type="domain" description="HIT" evidence="4">
    <location>
        <begin position="1"/>
        <end position="106"/>
    </location>
</feature>
<evidence type="ECO:0000256" key="3">
    <source>
        <dbReference type="PROSITE-ProRule" id="PRU00464"/>
    </source>
</evidence>
<dbReference type="InterPro" id="IPR001310">
    <property type="entry name" value="Histidine_triad_HIT"/>
</dbReference>
<accession>A0A1G5ZZG5</accession>
<dbReference type="GO" id="GO:0016787">
    <property type="term" value="F:hydrolase activity"/>
    <property type="evidence" value="ECO:0007669"/>
    <property type="project" value="UniProtKB-KW"/>
</dbReference>
<dbReference type="InterPro" id="IPR011146">
    <property type="entry name" value="HIT-like"/>
</dbReference>
<name>A0A1G5ZZG5_9STRE</name>
<dbReference type="SUPFAM" id="SSF54197">
    <property type="entry name" value="HIT-like"/>
    <property type="match status" value="1"/>
</dbReference>
<dbReference type="AlphaFoldDB" id="A0A1G5ZZG5"/>
<protein>
    <submittedName>
        <fullName evidence="5">Diadenosine tetraphosphate (Ap4A) hydrolase</fullName>
    </submittedName>
</protein>
<dbReference type="Proteomes" id="UP000182508">
    <property type="component" value="Unassembled WGS sequence"/>
</dbReference>
<proteinExistence type="predicted"/>
<dbReference type="eggNOG" id="COG0537">
    <property type="taxonomic scope" value="Bacteria"/>
</dbReference>
<evidence type="ECO:0000256" key="2">
    <source>
        <dbReference type="PIRSR" id="PIRSR601310-3"/>
    </source>
</evidence>
<dbReference type="STRING" id="439219.SAMN02910293_00019"/>
<dbReference type="PROSITE" id="PS51084">
    <property type="entry name" value="HIT_2"/>
    <property type="match status" value="1"/>
</dbReference>
<gene>
    <name evidence="5" type="ORF">SAMN02910293_00019</name>
</gene>
<keyword evidence="5" id="KW-0378">Hydrolase</keyword>
<dbReference type="PANTHER" id="PTHR42997">
    <property type="entry name" value="HIT FAMILY HYDROLASE"/>
    <property type="match status" value="1"/>
</dbReference>
<dbReference type="Pfam" id="PF01230">
    <property type="entry name" value="HIT"/>
    <property type="match status" value="1"/>
</dbReference>
<evidence type="ECO:0000256" key="1">
    <source>
        <dbReference type="PIRSR" id="PIRSR601310-1"/>
    </source>
</evidence>
<dbReference type="InterPro" id="IPR052908">
    <property type="entry name" value="AP-4-A_phosphorylase"/>
</dbReference>
<organism evidence="5 6">
    <name type="scientific">Streptococcus henryi</name>
    <dbReference type="NCBI Taxonomy" id="439219"/>
    <lineage>
        <taxon>Bacteria</taxon>
        <taxon>Bacillati</taxon>
        <taxon>Bacillota</taxon>
        <taxon>Bacilli</taxon>
        <taxon>Lactobacillales</taxon>
        <taxon>Streptococcaceae</taxon>
        <taxon>Streptococcus</taxon>
    </lineage>
</organism>
<dbReference type="InterPro" id="IPR036265">
    <property type="entry name" value="HIT-like_sf"/>
</dbReference>
<keyword evidence="6" id="KW-1185">Reference proteome</keyword>
<evidence type="ECO:0000313" key="5">
    <source>
        <dbReference type="EMBL" id="SDB01608.1"/>
    </source>
</evidence>
<evidence type="ECO:0000313" key="6">
    <source>
        <dbReference type="Proteomes" id="UP000182508"/>
    </source>
</evidence>
<dbReference type="PRINTS" id="PR00332">
    <property type="entry name" value="HISTRIAD"/>
</dbReference>
<reference evidence="5 6" key="1">
    <citation type="submission" date="2016-10" db="EMBL/GenBank/DDBJ databases">
        <authorList>
            <person name="de Groot N.N."/>
        </authorList>
    </citation>
    <scope>NUCLEOTIDE SEQUENCE [LARGE SCALE GENOMIC DNA]</scope>
    <source>
        <strain evidence="5 6">A-4</strain>
    </source>
</reference>
<feature type="active site" description="Tele-AMP-histidine intermediate" evidence="1">
    <location>
        <position position="93"/>
    </location>
</feature>
<sequence length="123" mass="13713">MVSCIFCNMQPPIFENDLALAFFDKNPVSKGHVLLVPKRHAKDYFKLTSEEKLALDDLLGLCKGYLDNLYKPDAYNIGANCGLEAGQTVFHCHIHLIPRYAGDMANPTGGVRGVIPEKQNYKD</sequence>
<feature type="short sequence motif" description="Histidine triad motif" evidence="2 3">
    <location>
        <begin position="91"/>
        <end position="95"/>
    </location>
</feature>
<evidence type="ECO:0000259" key="4">
    <source>
        <dbReference type="PROSITE" id="PS51084"/>
    </source>
</evidence>
<dbReference type="Gene3D" id="3.30.428.10">
    <property type="entry name" value="HIT-like"/>
    <property type="match status" value="1"/>
</dbReference>
<dbReference type="RefSeq" id="WP_074484873.1">
    <property type="nucleotide sequence ID" value="NZ_FMXP01000002.1"/>
</dbReference>
<dbReference type="PANTHER" id="PTHR42997:SF1">
    <property type="entry name" value="AP-4-A PHOSPHORYLASE"/>
    <property type="match status" value="1"/>
</dbReference>
<dbReference type="EMBL" id="FMXP01000002">
    <property type="protein sequence ID" value="SDB01608.1"/>
    <property type="molecule type" value="Genomic_DNA"/>
</dbReference>